<dbReference type="Gene3D" id="3.30.470.20">
    <property type="entry name" value="ATP-grasp fold, B domain"/>
    <property type="match status" value="1"/>
</dbReference>
<keyword evidence="3 4" id="KW-0067">ATP-binding</keyword>
<evidence type="ECO:0000259" key="6">
    <source>
        <dbReference type="PROSITE" id="PS50975"/>
    </source>
</evidence>
<dbReference type="RefSeq" id="WP_255902850.1">
    <property type="nucleotide sequence ID" value="NZ_JAFMZO010000003.1"/>
</dbReference>
<feature type="binding site" evidence="4">
    <location>
        <position position="184"/>
    </location>
    <ligand>
        <name>ATP</name>
        <dbReference type="ChEBI" id="CHEBI:30616"/>
    </ligand>
</feature>
<comment type="function">
    <text evidence="5">Catalyzes the ATP-dependent conversion of 5-aminoimidazole ribonucleotide (AIR) and HCO(3)- to N5-carboxyaminoimidazole ribonucleotide (N5-CAIR).</text>
</comment>
<keyword evidence="4 5" id="KW-0436">Ligase</keyword>
<dbReference type="EMBL" id="JBHUHZ010000001">
    <property type="protein sequence ID" value="MFD2162828.1"/>
    <property type="molecule type" value="Genomic_DNA"/>
</dbReference>
<dbReference type="SUPFAM" id="SSF52440">
    <property type="entry name" value="PreATP-grasp domain"/>
    <property type="match status" value="1"/>
</dbReference>
<dbReference type="InterPro" id="IPR013815">
    <property type="entry name" value="ATP_grasp_subdomain_1"/>
</dbReference>
<dbReference type="PANTHER" id="PTHR11609">
    <property type="entry name" value="PURINE BIOSYNTHESIS PROTEIN 6/7, PUR6/7"/>
    <property type="match status" value="1"/>
</dbReference>
<dbReference type="NCBIfam" id="NF004679">
    <property type="entry name" value="PRK06019.1-5"/>
    <property type="match status" value="1"/>
</dbReference>
<comment type="caution">
    <text evidence="4">Lacks conserved residue(s) required for the propagation of feature annotation.</text>
</comment>
<keyword evidence="8" id="KW-1185">Reference proteome</keyword>
<protein>
    <recommendedName>
        <fullName evidence="4 5">N5-carboxyaminoimidazole ribonucleotide synthase</fullName>
        <shortName evidence="4 5">N5-CAIR synthase</shortName>
        <ecNumber evidence="4 5">6.3.4.18</ecNumber>
    </recommendedName>
    <alternativeName>
        <fullName evidence="4 5">5-(carboxyamino)imidazole ribonucleotide synthetase</fullName>
    </alternativeName>
</protein>
<dbReference type="Gene3D" id="3.30.1490.20">
    <property type="entry name" value="ATP-grasp fold, A domain"/>
    <property type="match status" value="1"/>
</dbReference>
<feature type="binding site" evidence="4">
    <location>
        <begin position="176"/>
        <end position="179"/>
    </location>
    <ligand>
        <name>ATP</name>
        <dbReference type="ChEBI" id="CHEBI:30616"/>
    </ligand>
</feature>
<evidence type="ECO:0000313" key="7">
    <source>
        <dbReference type="EMBL" id="MFD2162828.1"/>
    </source>
</evidence>
<dbReference type="InterPro" id="IPR016185">
    <property type="entry name" value="PreATP-grasp_dom_sf"/>
</dbReference>
<dbReference type="NCBIfam" id="TIGR01161">
    <property type="entry name" value="purK"/>
    <property type="match status" value="1"/>
</dbReference>
<evidence type="ECO:0000313" key="8">
    <source>
        <dbReference type="Proteomes" id="UP001597387"/>
    </source>
</evidence>
<dbReference type="HAMAP" id="MF_01928">
    <property type="entry name" value="PurK"/>
    <property type="match status" value="1"/>
</dbReference>
<sequence>MKSFYGDLRVGILGGGQLGRMLIQEAISYNTNIRVLDPDPDAPSKNLCDKFVAGSLTDFDTVYNFGKQTDLLTIEIEKVNVDALQQLEDEGVLVYPQPRIIRLIQDKGLQKEFFKQNDIPTSPFQLIASKEALKSAAIPFPFIQKLRKDGYDGRGVYKVKSKADLETAFDAPSIVEEWVDFEKEIAVIVARNEKGDIKTFPCVEMEFNAEANLVEFLISPSTLPVEVLKQADQLAIQIAEALKIIGVLAVEMFLTKDGHLLVNELAPRPHNSGHHSIEGNLTSQFEQHLRAIFNLPLGDTTAIGHAVMINLLGEKGYEGLAEYEGIEELLKQPRTYVHLYGKKFTKPFRKMGHVTIVDDNREEAIAKARWAQKTIRVKV</sequence>
<dbReference type="PANTHER" id="PTHR11609:SF5">
    <property type="entry name" value="PHOSPHORIBOSYLAMINOIMIDAZOLE CARBOXYLASE"/>
    <property type="match status" value="1"/>
</dbReference>
<comment type="pathway">
    <text evidence="4 5">Purine metabolism; IMP biosynthesis via de novo pathway; 5-amino-1-(5-phospho-D-ribosyl)imidazole-4-carboxylate from 5-amino-1-(5-phospho-D-ribosyl)imidazole (N5-CAIR route): step 1/2.</text>
</comment>
<comment type="catalytic activity">
    <reaction evidence="4 5">
        <text>5-amino-1-(5-phospho-beta-D-ribosyl)imidazole + hydrogencarbonate + ATP = 5-carboxyamino-1-(5-phospho-D-ribosyl)imidazole + ADP + phosphate + 2 H(+)</text>
        <dbReference type="Rhea" id="RHEA:19317"/>
        <dbReference type="ChEBI" id="CHEBI:15378"/>
        <dbReference type="ChEBI" id="CHEBI:17544"/>
        <dbReference type="ChEBI" id="CHEBI:30616"/>
        <dbReference type="ChEBI" id="CHEBI:43474"/>
        <dbReference type="ChEBI" id="CHEBI:58730"/>
        <dbReference type="ChEBI" id="CHEBI:137981"/>
        <dbReference type="ChEBI" id="CHEBI:456216"/>
        <dbReference type="EC" id="6.3.4.18"/>
    </reaction>
</comment>
<dbReference type="Pfam" id="PF22660">
    <property type="entry name" value="RS_preATP-grasp-like"/>
    <property type="match status" value="1"/>
</dbReference>
<dbReference type="SUPFAM" id="SSF51246">
    <property type="entry name" value="Rudiment single hybrid motif"/>
    <property type="match status" value="1"/>
</dbReference>
<dbReference type="InterPro" id="IPR011054">
    <property type="entry name" value="Rudment_hybrid_motif"/>
</dbReference>
<evidence type="ECO:0000256" key="3">
    <source>
        <dbReference type="ARBA" id="ARBA00022840"/>
    </source>
</evidence>
<comment type="function">
    <text evidence="4">Catalyzes the ATP-dependent conversion of 5-aminoimidazole ribonucleotide (AIR) and HCO(3)(-) to N5-carboxyaminoimidazole ribonucleotide (N5-CAIR).</text>
</comment>
<dbReference type="Pfam" id="PF17769">
    <property type="entry name" value="PurK_C"/>
    <property type="match status" value="1"/>
</dbReference>
<dbReference type="Pfam" id="PF02222">
    <property type="entry name" value="ATP-grasp"/>
    <property type="match status" value="1"/>
</dbReference>
<dbReference type="Gene3D" id="3.40.50.20">
    <property type="match status" value="1"/>
</dbReference>
<dbReference type="InterPro" id="IPR003135">
    <property type="entry name" value="ATP-grasp_carboxylate-amine"/>
</dbReference>
<dbReference type="PROSITE" id="PS50975">
    <property type="entry name" value="ATP_GRASP"/>
    <property type="match status" value="1"/>
</dbReference>
<gene>
    <name evidence="4 5" type="primary">purK</name>
    <name evidence="7" type="ORF">ACFSJU_10535</name>
</gene>
<dbReference type="GO" id="GO:0034028">
    <property type="term" value="F:5-(carboxyamino)imidazole ribonucleotide synthase activity"/>
    <property type="evidence" value="ECO:0007669"/>
    <property type="project" value="UniProtKB-EC"/>
</dbReference>
<evidence type="ECO:0000256" key="4">
    <source>
        <dbReference type="HAMAP-Rule" id="MF_01928"/>
    </source>
</evidence>
<dbReference type="SUPFAM" id="SSF56059">
    <property type="entry name" value="Glutathione synthetase ATP-binding domain-like"/>
    <property type="match status" value="1"/>
</dbReference>
<comment type="subunit">
    <text evidence="4 5">Homodimer.</text>
</comment>
<organism evidence="7 8">
    <name type="scientific">Paradesertivirga mongoliensis</name>
    <dbReference type="NCBI Taxonomy" id="2100740"/>
    <lineage>
        <taxon>Bacteria</taxon>
        <taxon>Pseudomonadati</taxon>
        <taxon>Bacteroidota</taxon>
        <taxon>Sphingobacteriia</taxon>
        <taxon>Sphingobacteriales</taxon>
        <taxon>Sphingobacteriaceae</taxon>
        <taxon>Paradesertivirga</taxon>
    </lineage>
</organism>
<feature type="binding site" evidence="4">
    <location>
        <position position="107"/>
    </location>
    <ligand>
        <name>ATP</name>
        <dbReference type="ChEBI" id="CHEBI:30616"/>
    </ligand>
</feature>
<dbReference type="EC" id="6.3.4.18" evidence="4 5"/>
<dbReference type="InterPro" id="IPR005875">
    <property type="entry name" value="PurK"/>
</dbReference>
<accession>A0ABW4ZL61</accession>
<dbReference type="Proteomes" id="UP001597387">
    <property type="component" value="Unassembled WGS sequence"/>
</dbReference>
<evidence type="ECO:0000256" key="2">
    <source>
        <dbReference type="ARBA" id="ARBA00022755"/>
    </source>
</evidence>
<feature type="binding site" evidence="4">
    <location>
        <begin position="263"/>
        <end position="264"/>
    </location>
    <ligand>
        <name>ATP</name>
        <dbReference type="ChEBI" id="CHEBI:30616"/>
    </ligand>
</feature>
<comment type="similarity">
    <text evidence="4 5">Belongs to the PurK/PurT family.</text>
</comment>
<keyword evidence="1 4" id="KW-0547">Nucleotide-binding</keyword>
<evidence type="ECO:0000256" key="5">
    <source>
        <dbReference type="RuleBase" id="RU361200"/>
    </source>
</evidence>
<proteinExistence type="inferred from homology"/>
<dbReference type="InterPro" id="IPR040686">
    <property type="entry name" value="PurK_C"/>
</dbReference>
<keyword evidence="2 4" id="KW-0658">Purine biosynthesis</keyword>
<dbReference type="InterPro" id="IPR011761">
    <property type="entry name" value="ATP-grasp"/>
</dbReference>
<feature type="domain" description="ATP-grasp" evidence="6">
    <location>
        <begin position="111"/>
        <end position="293"/>
    </location>
</feature>
<reference evidence="8" key="1">
    <citation type="journal article" date="2019" name="Int. J. Syst. Evol. Microbiol.">
        <title>The Global Catalogue of Microorganisms (GCM) 10K type strain sequencing project: providing services to taxonomists for standard genome sequencing and annotation.</title>
        <authorList>
            <consortium name="The Broad Institute Genomics Platform"/>
            <consortium name="The Broad Institute Genome Sequencing Center for Infectious Disease"/>
            <person name="Wu L."/>
            <person name="Ma J."/>
        </authorList>
    </citation>
    <scope>NUCLEOTIDE SEQUENCE [LARGE SCALE GENOMIC DNA]</scope>
    <source>
        <strain evidence="8">KCTC 42217</strain>
    </source>
</reference>
<feature type="binding site" evidence="4">
    <location>
        <position position="145"/>
    </location>
    <ligand>
        <name>ATP</name>
        <dbReference type="ChEBI" id="CHEBI:30616"/>
    </ligand>
</feature>
<dbReference type="InterPro" id="IPR054350">
    <property type="entry name" value="PurT/PurK_preATP-grasp"/>
</dbReference>
<evidence type="ECO:0000256" key="1">
    <source>
        <dbReference type="ARBA" id="ARBA00022741"/>
    </source>
</evidence>
<comment type="caution">
    <text evidence="7">The sequence shown here is derived from an EMBL/GenBank/DDBJ whole genome shotgun (WGS) entry which is preliminary data.</text>
</comment>
<name>A0ABW4ZL61_9SPHI</name>